<dbReference type="PANTHER" id="PTHR30612">
    <property type="entry name" value="SECA INNER MEMBRANE COMPONENT OF SEC PROTEIN SECRETION SYSTEM"/>
    <property type="match status" value="1"/>
</dbReference>
<dbReference type="SUPFAM" id="SSF52540">
    <property type="entry name" value="P-loop containing nucleoside triphosphate hydrolases"/>
    <property type="match status" value="1"/>
</dbReference>
<protein>
    <recommendedName>
        <fullName evidence="3">SecA family profile domain-containing protein</fullName>
    </recommendedName>
</protein>
<dbReference type="GO" id="GO:0005886">
    <property type="term" value="C:plasma membrane"/>
    <property type="evidence" value="ECO:0007669"/>
    <property type="project" value="TreeGrafter"/>
</dbReference>
<dbReference type="GO" id="GO:0006605">
    <property type="term" value="P:protein targeting"/>
    <property type="evidence" value="ECO:0007669"/>
    <property type="project" value="InterPro"/>
</dbReference>
<reference evidence="4" key="1">
    <citation type="submission" date="2018-05" db="EMBL/GenBank/DDBJ databases">
        <authorList>
            <person name="Lanie J.A."/>
            <person name="Ng W.-L."/>
            <person name="Kazmierczak K.M."/>
            <person name="Andrzejewski T.M."/>
            <person name="Davidsen T.M."/>
            <person name="Wayne K.J."/>
            <person name="Tettelin H."/>
            <person name="Glass J.I."/>
            <person name="Rusch D."/>
            <person name="Podicherti R."/>
            <person name="Tsui H.-C.T."/>
            <person name="Winkler M.E."/>
        </authorList>
    </citation>
    <scope>NUCLEOTIDE SEQUENCE</scope>
</reference>
<dbReference type="SMART" id="SM00957">
    <property type="entry name" value="SecA_DEAD"/>
    <property type="match status" value="1"/>
</dbReference>
<dbReference type="GO" id="GO:0017038">
    <property type="term" value="P:protein import"/>
    <property type="evidence" value="ECO:0007669"/>
    <property type="project" value="InterPro"/>
</dbReference>
<evidence type="ECO:0000259" key="3">
    <source>
        <dbReference type="PROSITE" id="PS51196"/>
    </source>
</evidence>
<proteinExistence type="predicted"/>
<dbReference type="GO" id="GO:0006886">
    <property type="term" value="P:intracellular protein transport"/>
    <property type="evidence" value="ECO:0007669"/>
    <property type="project" value="InterPro"/>
</dbReference>
<feature type="non-terminal residue" evidence="4">
    <location>
        <position position="162"/>
    </location>
</feature>
<dbReference type="PROSITE" id="PS51196">
    <property type="entry name" value="SECA_MOTOR_DEAD"/>
    <property type="match status" value="1"/>
</dbReference>
<keyword evidence="1" id="KW-0653">Protein transport</keyword>
<dbReference type="PANTHER" id="PTHR30612:SF0">
    <property type="entry name" value="CHLOROPLAST PROTEIN-TRANSPORTING ATPASE"/>
    <property type="match status" value="1"/>
</dbReference>
<dbReference type="InterPro" id="IPR027417">
    <property type="entry name" value="P-loop_NTPase"/>
</dbReference>
<dbReference type="AlphaFoldDB" id="A0A383CKU3"/>
<dbReference type="EMBL" id="UINC01209823">
    <property type="protein sequence ID" value="SVE33007.1"/>
    <property type="molecule type" value="Genomic_DNA"/>
</dbReference>
<dbReference type="InterPro" id="IPR000185">
    <property type="entry name" value="SecA"/>
</dbReference>
<dbReference type="InterPro" id="IPR014018">
    <property type="entry name" value="SecA_motor_DEAD"/>
</dbReference>
<dbReference type="GO" id="GO:0031522">
    <property type="term" value="C:cell envelope Sec protein transport complex"/>
    <property type="evidence" value="ECO:0007669"/>
    <property type="project" value="TreeGrafter"/>
</dbReference>
<dbReference type="GO" id="GO:0043952">
    <property type="term" value="P:protein transport by the Sec complex"/>
    <property type="evidence" value="ECO:0007669"/>
    <property type="project" value="TreeGrafter"/>
</dbReference>
<name>A0A383CKU3_9ZZZZ</name>
<dbReference type="GO" id="GO:0005524">
    <property type="term" value="F:ATP binding"/>
    <property type="evidence" value="ECO:0007669"/>
    <property type="project" value="InterPro"/>
</dbReference>
<sequence>MIQNLIKKVFGSRSDREMKQLLPLVDEVNQFAESLTSKSDDELRERTQELKASIREIRIIAEEKAAKEINDKDEAHKFILLAEHDKLEEILPEAFAMVKETCRRMCGTSWKVVGRELSWEMVPFDVQIMGGIILHRGNVTEMKTGEGKTLVAAFPIYLNALT</sequence>
<accession>A0A383CKU3</accession>
<keyword evidence="2" id="KW-0811">Translocation</keyword>
<feature type="domain" description="SecA family profile" evidence="3">
    <location>
        <begin position="3"/>
        <end position="162"/>
    </location>
</feature>
<dbReference type="Gene3D" id="3.40.50.300">
    <property type="entry name" value="P-loop containing nucleotide triphosphate hydrolases"/>
    <property type="match status" value="1"/>
</dbReference>
<dbReference type="InterPro" id="IPR011115">
    <property type="entry name" value="SecA_DEAD"/>
</dbReference>
<evidence type="ECO:0000256" key="1">
    <source>
        <dbReference type="ARBA" id="ARBA00022927"/>
    </source>
</evidence>
<dbReference type="Pfam" id="PF07517">
    <property type="entry name" value="SecA_DEAD"/>
    <property type="match status" value="1"/>
</dbReference>
<keyword evidence="1" id="KW-0813">Transport</keyword>
<evidence type="ECO:0000313" key="4">
    <source>
        <dbReference type="EMBL" id="SVE33007.1"/>
    </source>
</evidence>
<dbReference type="PRINTS" id="PR00906">
    <property type="entry name" value="SECA"/>
</dbReference>
<evidence type="ECO:0000256" key="2">
    <source>
        <dbReference type="ARBA" id="ARBA00023010"/>
    </source>
</evidence>
<organism evidence="4">
    <name type="scientific">marine metagenome</name>
    <dbReference type="NCBI Taxonomy" id="408172"/>
    <lineage>
        <taxon>unclassified sequences</taxon>
        <taxon>metagenomes</taxon>
        <taxon>ecological metagenomes</taxon>
    </lineage>
</organism>
<gene>
    <name evidence="4" type="ORF">METZ01_LOCUS485861</name>
</gene>
<dbReference type="GO" id="GO:0005829">
    <property type="term" value="C:cytosol"/>
    <property type="evidence" value="ECO:0007669"/>
    <property type="project" value="TreeGrafter"/>
</dbReference>